<feature type="region of interest" description="Disordered" evidence="1">
    <location>
        <begin position="204"/>
        <end position="244"/>
    </location>
</feature>
<evidence type="ECO:0000313" key="2">
    <source>
        <dbReference type="EMBL" id="KFH42913.1"/>
    </source>
</evidence>
<dbReference type="HOGENOM" id="CLU_026944_0_0_1"/>
<dbReference type="PANTHER" id="PTHR35006:SF2">
    <property type="entry name" value="GLYOXALASE FAMILY PROTEIN (AFU_ORTHOLOGUE AFUA_5G14830)"/>
    <property type="match status" value="1"/>
</dbReference>
<comment type="caution">
    <text evidence="2">The sequence shown here is derived from an EMBL/GenBank/DDBJ whole genome shotgun (WGS) entry which is preliminary data.</text>
</comment>
<keyword evidence="3" id="KW-1185">Reference proteome</keyword>
<dbReference type="OrthoDB" id="10249419at2759"/>
<dbReference type="STRING" id="857340.A0A086T0N1"/>
<proteinExistence type="predicted"/>
<accession>A0A086T0N1</accession>
<gene>
    <name evidence="2" type="ORF">ACRE_063450</name>
</gene>
<dbReference type="InterPro" id="IPR029068">
    <property type="entry name" value="Glyas_Bleomycin-R_OHBP_Dase"/>
</dbReference>
<organism evidence="2 3">
    <name type="scientific">Hapsidospora chrysogenum (strain ATCC 11550 / CBS 779.69 / DSM 880 / IAM 14645 / JCM 23072 / IMI 49137)</name>
    <name type="common">Acremonium chrysogenum</name>
    <dbReference type="NCBI Taxonomy" id="857340"/>
    <lineage>
        <taxon>Eukaryota</taxon>
        <taxon>Fungi</taxon>
        <taxon>Dikarya</taxon>
        <taxon>Ascomycota</taxon>
        <taxon>Pezizomycotina</taxon>
        <taxon>Sordariomycetes</taxon>
        <taxon>Hypocreomycetidae</taxon>
        <taxon>Hypocreales</taxon>
        <taxon>Bionectriaceae</taxon>
        <taxon>Hapsidospora</taxon>
    </lineage>
</organism>
<dbReference type="AlphaFoldDB" id="A0A086T0N1"/>
<dbReference type="EMBL" id="JPKY01000082">
    <property type="protein sequence ID" value="KFH42913.1"/>
    <property type="molecule type" value="Genomic_DNA"/>
</dbReference>
<feature type="compositionally biased region" description="Polar residues" evidence="1">
    <location>
        <begin position="215"/>
        <end position="242"/>
    </location>
</feature>
<reference evidence="3" key="1">
    <citation type="journal article" date="2014" name="Genome Announc.">
        <title>Genome sequence and annotation of Acremonium chrysogenum, producer of the beta-lactam antibiotic cephalosporin C.</title>
        <authorList>
            <person name="Terfehr D."/>
            <person name="Dahlmann T.A."/>
            <person name="Specht T."/>
            <person name="Zadra I."/>
            <person name="Kuernsteiner H."/>
            <person name="Kueck U."/>
        </authorList>
    </citation>
    <scope>NUCLEOTIDE SEQUENCE [LARGE SCALE GENOMIC DNA]</scope>
    <source>
        <strain evidence="3">ATCC 11550 / CBS 779.69 / DSM 880 / IAM 14645 / JCM 23072 / IMI 49137</strain>
    </source>
</reference>
<dbReference type="Proteomes" id="UP000029964">
    <property type="component" value="Unassembled WGS sequence"/>
</dbReference>
<feature type="compositionally biased region" description="Basic and acidic residues" evidence="1">
    <location>
        <begin position="473"/>
        <end position="487"/>
    </location>
</feature>
<feature type="compositionally biased region" description="Basic and acidic residues" evidence="1">
    <location>
        <begin position="305"/>
        <end position="326"/>
    </location>
</feature>
<name>A0A086T0N1_HAPC1</name>
<dbReference type="Gene3D" id="3.10.180.10">
    <property type="entry name" value="2,3-Dihydroxybiphenyl 1,2-Dioxygenase, domain 1"/>
    <property type="match status" value="1"/>
</dbReference>
<evidence type="ECO:0000313" key="3">
    <source>
        <dbReference type="Proteomes" id="UP000029964"/>
    </source>
</evidence>
<sequence length="578" mass="63569">MVPFIEVSHLPSSSSFYSAVLQPLGLRCISPESKEDNSPLQTSIAYGVAQGGIVLEVRQSENPLKPPRLSSITISAQRRSSVFSFHSCWLKTDPPSWSQFRDKRGLERFYNDRRRAIEGPWVSNESGITVTRAVIYDHDGNRLEVLCHDSPTAPETFKTGRRSPRVLEWKHDFHAESQRSSHIPSPSNELQRFAMAPPNYGASYSGSRHSFHGAPSSSAPTAAQMVASQPGQDSDSPRQSSRIGGLNTTTVVGALLGVAAGAALTYGIVSNSKETSQSHERGPQRGPGLARRATFPEKPVTGHDYPSRPRNEKPAFRDYDAPRKLVDPSFPALPVRGGYVEGDEDVEYGVDPCPPPRYLTQGSHSRHSGRSRASSTSRPVDDTDDSHRRQRSRVSVGRAASVRAQSETPQARVPLVPDDSWDRRSVARTPRSAKPESVVSRPPLSRSHRSSHDPDRDSYVSAKSHRSAVTARQFERELRPSEHEAISRGRRPSQASGATLRAWSRDPSYVSARQVPLPRSAVGSSHANWDPWEVPLPMSGVGSSHAAWDDDMESLAPSDSISCVGSKSSRRSHKRRPR</sequence>
<protein>
    <submittedName>
        <fullName evidence="2">Uncharacterized protein</fullName>
    </submittedName>
</protein>
<feature type="compositionally biased region" description="Basic residues" evidence="1">
    <location>
        <begin position="568"/>
        <end position="578"/>
    </location>
</feature>
<feature type="region of interest" description="Disordered" evidence="1">
    <location>
        <begin position="272"/>
        <end position="578"/>
    </location>
</feature>
<dbReference type="PANTHER" id="PTHR35006">
    <property type="entry name" value="GLYOXALASE FAMILY PROTEIN (AFU_ORTHOLOGUE AFUA_5G14830)"/>
    <property type="match status" value="1"/>
</dbReference>
<evidence type="ECO:0000256" key="1">
    <source>
        <dbReference type="SAM" id="MobiDB-lite"/>
    </source>
</evidence>